<evidence type="ECO:0000256" key="2">
    <source>
        <dbReference type="PROSITE-ProRule" id="PRU00335"/>
    </source>
</evidence>
<keyword evidence="1 2" id="KW-0238">DNA-binding</keyword>
<feature type="DNA-binding region" description="H-T-H motif" evidence="2">
    <location>
        <begin position="27"/>
        <end position="46"/>
    </location>
</feature>
<dbReference type="Gene3D" id="1.10.357.10">
    <property type="entry name" value="Tetracycline Repressor, domain 2"/>
    <property type="match status" value="1"/>
</dbReference>
<dbReference type="Pfam" id="PF00440">
    <property type="entry name" value="TetR_N"/>
    <property type="match status" value="1"/>
</dbReference>
<accession>A0AB73H4C3</accession>
<protein>
    <submittedName>
        <fullName evidence="4">AcrR family transcriptional regulator</fullName>
    </submittedName>
</protein>
<sequence>MKNSDVHVSLLQATAALVSERGLADLTVQEVVKRAGVSKGALFHYFPSKQALLDAAFQHWLDDFSRRVGDEIKSDSVAHGKFTRAYVKATLFDLSHEGREIWAAFSLNAIFELDRMEKWQAWLRERLSEHPEEEVDQNLIAVRCDLPPSSVPVITDKARG</sequence>
<dbReference type="InterPro" id="IPR001647">
    <property type="entry name" value="HTH_TetR"/>
</dbReference>
<gene>
    <name evidence="4" type="ORF">FHR65_004497</name>
</gene>
<name>A0AB73H4C3_9XANT</name>
<dbReference type="Proteomes" id="UP000528595">
    <property type="component" value="Unassembled WGS sequence"/>
</dbReference>
<dbReference type="PRINTS" id="PR00455">
    <property type="entry name" value="HTHTETR"/>
</dbReference>
<dbReference type="RefSeq" id="WP_184579187.1">
    <property type="nucleotide sequence ID" value="NZ_JACIIQ010000045.1"/>
</dbReference>
<comment type="caution">
    <text evidence="4">The sequence shown here is derived from an EMBL/GenBank/DDBJ whole genome shotgun (WGS) entry which is preliminary data.</text>
</comment>
<dbReference type="GO" id="GO:0000976">
    <property type="term" value="F:transcription cis-regulatory region binding"/>
    <property type="evidence" value="ECO:0007669"/>
    <property type="project" value="TreeGrafter"/>
</dbReference>
<dbReference type="InterPro" id="IPR041479">
    <property type="entry name" value="TetR_CgmR_C"/>
</dbReference>
<organism evidence="4">
    <name type="scientific">Xanthomonas arboricola</name>
    <dbReference type="NCBI Taxonomy" id="56448"/>
    <lineage>
        <taxon>Bacteria</taxon>
        <taxon>Pseudomonadati</taxon>
        <taxon>Pseudomonadota</taxon>
        <taxon>Gammaproteobacteria</taxon>
        <taxon>Lysobacterales</taxon>
        <taxon>Lysobacteraceae</taxon>
        <taxon>Xanthomonas</taxon>
    </lineage>
</organism>
<reference evidence="4" key="1">
    <citation type="submission" date="2020-08" db="EMBL/GenBank/DDBJ databases">
        <title>Studying the diversity of plant-associated saprophytic bacteria and their role in host health and plant-pathogen interactions.</title>
        <authorList>
            <person name="Potnis N."/>
        </authorList>
    </citation>
    <scope>NUCLEOTIDE SEQUENCE</scope>
    <source>
        <strain evidence="4">F21</strain>
    </source>
</reference>
<dbReference type="InterPro" id="IPR023772">
    <property type="entry name" value="DNA-bd_HTH_TetR-type_CS"/>
</dbReference>
<proteinExistence type="predicted"/>
<dbReference type="PANTHER" id="PTHR30055:SF223">
    <property type="entry name" value="HTH-TYPE TRANSCRIPTIONAL REGULATOR UIDR"/>
    <property type="match status" value="1"/>
</dbReference>
<dbReference type="AlphaFoldDB" id="A0AB73H4C3"/>
<evidence type="ECO:0000259" key="3">
    <source>
        <dbReference type="PROSITE" id="PS50977"/>
    </source>
</evidence>
<dbReference type="InterPro" id="IPR050109">
    <property type="entry name" value="HTH-type_TetR-like_transc_reg"/>
</dbReference>
<dbReference type="EMBL" id="JACIIQ010000045">
    <property type="protein sequence ID" value="MBB5672887.1"/>
    <property type="molecule type" value="Genomic_DNA"/>
</dbReference>
<dbReference type="PROSITE" id="PS01081">
    <property type="entry name" value="HTH_TETR_1"/>
    <property type="match status" value="1"/>
</dbReference>
<dbReference type="GO" id="GO:0003700">
    <property type="term" value="F:DNA-binding transcription factor activity"/>
    <property type="evidence" value="ECO:0007669"/>
    <property type="project" value="TreeGrafter"/>
</dbReference>
<evidence type="ECO:0000256" key="1">
    <source>
        <dbReference type="ARBA" id="ARBA00023125"/>
    </source>
</evidence>
<dbReference type="SUPFAM" id="SSF46689">
    <property type="entry name" value="Homeodomain-like"/>
    <property type="match status" value="1"/>
</dbReference>
<evidence type="ECO:0000313" key="4">
    <source>
        <dbReference type="EMBL" id="MBB5672887.1"/>
    </source>
</evidence>
<dbReference type="InterPro" id="IPR009057">
    <property type="entry name" value="Homeodomain-like_sf"/>
</dbReference>
<dbReference type="PANTHER" id="PTHR30055">
    <property type="entry name" value="HTH-TYPE TRANSCRIPTIONAL REGULATOR RUTR"/>
    <property type="match status" value="1"/>
</dbReference>
<dbReference type="Pfam" id="PF17937">
    <property type="entry name" value="TetR_C_28"/>
    <property type="match status" value="1"/>
</dbReference>
<feature type="domain" description="HTH tetR-type" evidence="3">
    <location>
        <begin position="4"/>
        <end position="64"/>
    </location>
</feature>
<dbReference type="PROSITE" id="PS50977">
    <property type="entry name" value="HTH_TETR_2"/>
    <property type="match status" value="1"/>
</dbReference>